<evidence type="ECO:0000313" key="7">
    <source>
        <dbReference type="Proteomes" id="UP001432128"/>
    </source>
</evidence>
<dbReference type="InterPro" id="IPR036271">
    <property type="entry name" value="Tet_transcr_reg_TetR-rel_C_sf"/>
</dbReference>
<dbReference type="SUPFAM" id="SSF48498">
    <property type="entry name" value="Tetracyclin repressor-like, C-terminal domain"/>
    <property type="match status" value="1"/>
</dbReference>
<feature type="DNA-binding region" description="H-T-H motif" evidence="4">
    <location>
        <begin position="39"/>
        <end position="58"/>
    </location>
</feature>
<dbReference type="InterPro" id="IPR049445">
    <property type="entry name" value="TetR_SbtR-like_C"/>
</dbReference>
<evidence type="ECO:0000313" key="6">
    <source>
        <dbReference type="EMBL" id="WUM21436.1"/>
    </source>
</evidence>
<dbReference type="GO" id="GO:0003700">
    <property type="term" value="F:DNA-binding transcription factor activity"/>
    <property type="evidence" value="ECO:0007669"/>
    <property type="project" value="TreeGrafter"/>
</dbReference>
<keyword evidence="7" id="KW-1185">Reference proteome</keyword>
<evidence type="ECO:0000256" key="4">
    <source>
        <dbReference type="PROSITE-ProRule" id="PRU00335"/>
    </source>
</evidence>
<protein>
    <submittedName>
        <fullName evidence="6">TetR/AcrR family transcriptional regulator</fullName>
    </submittedName>
</protein>
<dbReference type="PROSITE" id="PS50977">
    <property type="entry name" value="HTH_TETR_2"/>
    <property type="match status" value="1"/>
</dbReference>
<keyword evidence="1" id="KW-0805">Transcription regulation</keyword>
<proteinExistence type="predicted"/>
<dbReference type="Proteomes" id="UP001432128">
    <property type="component" value="Chromosome"/>
</dbReference>
<evidence type="ECO:0000256" key="1">
    <source>
        <dbReference type="ARBA" id="ARBA00023015"/>
    </source>
</evidence>
<feature type="domain" description="HTH tetR-type" evidence="5">
    <location>
        <begin position="17"/>
        <end position="76"/>
    </location>
</feature>
<dbReference type="InterPro" id="IPR009057">
    <property type="entry name" value="Homeodomain-like_sf"/>
</dbReference>
<dbReference type="Pfam" id="PF00440">
    <property type="entry name" value="TetR_N"/>
    <property type="match status" value="1"/>
</dbReference>
<dbReference type="PRINTS" id="PR00455">
    <property type="entry name" value="HTHTETR"/>
</dbReference>
<accession>A0AAU4K618</accession>
<name>A0AAU4K618_9NOCA</name>
<dbReference type="InterPro" id="IPR001647">
    <property type="entry name" value="HTH_TetR"/>
</dbReference>
<dbReference type="PANTHER" id="PTHR30055:SF234">
    <property type="entry name" value="HTH-TYPE TRANSCRIPTIONAL REGULATOR BETI"/>
    <property type="match status" value="1"/>
</dbReference>
<dbReference type="AlphaFoldDB" id="A0AAU4K618"/>
<dbReference type="PANTHER" id="PTHR30055">
    <property type="entry name" value="HTH-TYPE TRANSCRIPTIONAL REGULATOR RUTR"/>
    <property type="match status" value="1"/>
</dbReference>
<dbReference type="InterPro" id="IPR050109">
    <property type="entry name" value="HTH-type_TetR-like_transc_reg"/>
</dbReference>
<evidence type="ECO:0000259" key="5">
    <source>
        <dbReference type="PROSITE" id="PS50977"/>
    </source>
</evidence>
<dbReference type="GO" id="GO:0000976">
    <property type="term" value="F:transcription cis-regulatory region binding"/>
    <property type="evidence" value="ECO:0007669"/>
    <property type="project" value="TreeGrafter"/>
</dbReference>
<dbReference type="RefSeq" id="WP_162243428.1">
    <property type="nucleotide sequence ID" value="NZ_CP108021.1"/>
</dbReference>
<sequence>MTKATPAVSRAPRADAVRNRDKLVAAARALFAEGGVDTPLERVAADAGVGIGTLYRNFPSRQSLIEAVYRSQSEEIVANGKQFGETMAPDDALVAVFDEYLRTAASKRGMKEVILAELGADAPVFVDSRENSRAMIETILVAGQEQGLFRDDVTADQVFRLIGGLSMTCHVNGDIADSRPLVRVVIDGLRRTR</sequence>
<keyword evidence="3" id="KW-0804">Transcription</keyword>
<dbReference type="EMBL" id="CP108021">
    <property type="protein sequence ID" value="WUM21436.1"/>
    <property type="molecule type" value="Genomic_DNA"/>
</dbReference>
<organism evidence="6 7">
    <name type="scientific">Williamsia herbipolensis</name>
    <dbReference type="NCBI Taxonomy" id="1603258"/>
    <lineage>
        <taxon>Bacteria</taxon>
        <taxon>Bacillati</taxon>
        <taxon>Actinomycetota</taxon>
        <taxon>Actinomycetes</taxon>
        <taxon>Mycobacteriales</taxon>
        <taxon>Nocardiaceae</taxon>
        <taxon>Williamsia</taxon>
    </lineage>
</organism>
<keyword evidence="2 4" id="KW-0238">DNA-binding</keyword>
<dbReference type="Gene3D" id="1.10.357.10">
    <property type="entry name" value="Tetracycline Repressor, domain 2"/>
    <property type="match status" value="1"/>
</dbReference>
<reference evidence="6 7" key="1">
    <citation type="submission" date="2022-10" db="EMBL/GenBank/DDBJ databases">
        <title>The complete genomes of actinobacterial strains from the NBC collection.</title>
        <authorList>
            <person name="Joergensen T.S."/>
            <person name="Alvarez Arevalo M."/>
            <person name="Sterndorff E.B."/>
            <person name="Faurdal D."/>
            <person name="Vuksanovic O."/>
            <person name="Mourched A.-S."/>
            <person name="Charusanti P."/>
            <person name="Shaw S."/>
            <person name="Blin K."/>
            <person name="Weber T."/>
        </authorList>
    </citation>
    <scope>NUCLEOTIDE SEQUENCE [LARGE SCALE GENOMIC DNA]</scope>
    <source>
        <strain evidence="6 7">NBC_00319</strain>
    </source>
</reference>
<evidence type="ECO:0000256" key="2">
    <source>
        <dbReference type="ARBA" id="ARBA00023125"/>
    </source>
</evidence>
<evidence type="ECO:0000256" key="3">
    <source>
        <dbReference type="ARBA" id="ARBA00023163"/>
    </source>
</evidence>
<dbReference type="Pfam" id="PF21597">
    <property type="entry name" value="TetR_C_43"/>
    <property type="match status" value="1"/>
</dbReference>
<dbReference type="SUPFAM" id="SSF46689">
    <property type="entry name" value="Homeodomain-like"/>
    <property type="match status" value="1"/>
</dbReference>
<gene>
    <name evidence="6" type="ORF">OG579_06500</name>
</gene>
<dbReference type="KEGG" id="whr:OG579_06500"/>